<sequence>MPNTQYLERIAYDRLVEALMSAPRVNPYTGEPDADAIKIALGEFGDIWPETIREDAEAVRKQAA</sequence>
<evidence type="ECO:0000313" key="2">
    <source>
        <dbReference type="Proteomes" id="UP000439983"/>
    </source>
</evidence>
<gene>
    <name evidence="1" type="ORF">GHK62_27910</name>
</gene>
<protein>
    <submittedName>
        <fullName evidence="1">Uncharacterized protein</fullName>
    </submittedName>
</protein>
<reference evidence="1 2" key="1">
    <citation type="journal article" date="2013" name="Genome Biol.">
        <title>Comparative genomics of the core and accessory genomes of 48 Sinorhizobium strains comprising five genospecies.</title>
        <authorList>
            <person name="Sugawara M."/>
            <person name="Epstein B."/>
            <person name="Badgley B.D."/>
            <person name="Unno T."/>
            <person name="Xu L."/>
            <person name="Reese J."/>
            <person name="Gyaneshwar P."/>
            <person name="Denny R."/>
            <person name="Mudge J."/>
            <person name="Bharti A.K."/>
            <person name="Farmer A.D."/>
            <person name="May G.D."/>
            <person name="Woodward J.E."/>
            <person name="Medigue C."/>
            <person name="Vallenet D."/>
            <person name="Lajus A."/>
            <person name="Rouy Z."/>
            <person name="Martinez-Vaz B."/>
            <person name="Tiffin P."/>
            <person name="Young N.D."/>
            <person name="Sadowsky M.J."/>
        </authorList>
    </citation>
    <scope>NUCLEOTIDE SEQUENCE [LARGE SCALE GENOMIC DNA]</scope>
    <source>
        <strain evidence="1 2">USDA4894</strain>
    </source>
</reference>
<dbReference type="RefSeq" id="WP_153442185.1">
    <property type="nucleotide sequence ID" value="NZ_JACIGA010000003.1"/>
</dbReference>
<evidence type="ECO:0000313" key="1">
    <source>
        <dbReference type="EMBL" id="MQX18415.1"/>
    </source>
</evidence>
<dbReference type="OrthoDB" id="8456433at2"/>
<name>A0A6N7LNG1_SINTE</name>
<dbReference type="AlphaFoldDB" id="A0A6N7LNG1"/>
<keyword evidence="2" id="KW-1185">Reference proteome</keyword>
<proteinExistence type="predicted"/>
<dbReference type="Proteomes" id="UP000439983">
    <property type="component" value="Unassembled WGS sequence"/>
</dbReference>
<organism evidence="1 2">
    <name type="scientific">Sinorhizobium terangae</name>
    <dbReference type="NCBI Taxonomy" id="110322"/>
    <lineage>
        <taxon>Bacteria</taxon>
        <taxon>Pseudomonadati</taxon>
        <taxon>Pseudomonadota</taxon>
        <taxon>Alphaproteobacteria</taxon>
        <taxon>Hyphomicrobiales</taxon>
        <taxon>Rhizobiaceae</taxon>
        <taxon>Sinorhizobium/Ensifer group</taxon>
        <taxon>Sinorhizobium</taxon>
    </lineage>
</organism>
<comment type="caution">
    <text evidence="1">The sequence shown here is derived from an EMBL/GenBank/DDBJ whole genome shotgun (WGS) entry which is preliminary data.</text>
</comment>
<dbReference type="EMBL" id="WITC01000120">
    <property type="protein sequence ID" value="MQX18415.1"/>
    <property type="molecule type" value="Genomic_DNA"/>
</dbReference>
<accession>A0A6N7LNG1</accession>